<keyword evidence="4" id="KW-0285">Flavoprotein</keyword>
<dbReference type="GO" id="GO:0005737">
    <property type="term" value="C:cytoplasm"/>
    <property type="evidence" value="ECO:0007669"/>
    <property type="project" value="InterPro"/>
</dbReference>
<dbReference type="PANTHER" id="PTHR48109">
    <property type="entry name" value="DIHYDROOROTATE DEHYDROGENASE (QUINONE), MITOCHONDRIAL-RELATED"/>
    <property type="match status" value="1"/>
</dbReference>
<dbReference type="GO" id="GO:0006207">
    <property type="term" value="P:'de novo' pyrimidine nucleobase biosynthetic process"/>
    <property type="evidence" value="ECO:0007669"/>
    <property type="project" value="InterPro"/>
</dbReference>
<dbReference type="eggNOG" id="arCOG00603">
    <property type="taxonomic scope" value="Archaea"/>
</dbReference>
<evidence type="ECO:0000313" key="9">
    <source>
        <dbReference type="EMBL" id="ABW01407.1"/>
    </source>
</evidence>
<evidence type="ECO:0000256" key="4">
    <source>
        <dbReference type="ARBA" id="ARBA00022630"/>
    </source>
</evidence>
<evidence type="ECO:0000259" key="8">
    <source>
        <dbReference type="Pfam" id="PF01180"/>
    </source>
</evidence>
<comment type="pathway">
    <text evidence="3">Pyrimidine metabolism; UMP biosynthesis via de novo pathway.</text>
</comment>
<evidence type="ECO:0000313" key="10">
    <source>
        <dbReference type="Proteomes" id="UP000001137"/>
    </source>
</evidence>
<dbReference type="GeneID" id="5708600"/>
<accession>A8MCA1</accession>
<dbReference type="OrthoDB" id="36608at2157"/>
<name>A8MCA1_CALMQ</name>
<dbReference type="RefSeq" id="WP_012185627.1">
    <property type="nucleotide sequence ID" value="NC_009954.1"/>
</dbReference>
<dbReference type="InterPro" id="IPR050074">
    <property type="entry name" value="DHO_dehydrogenase"/>
</dbReference>
<evidence type="ECO:0000256" key="6">
    <source>
        <dbReference type="ARBA" id="ARBA00022975"/>
    </source>
</evidence>
<dbReference type="KEGG" id="cma:Cmaq_0564"/>
<comment type="function">
    <text evidence="2">Catalyzes the conversion of dihydroorotate to orotate with quinone as electron acceptor.</text>
</comment>
<keyword evidence="7 9" id="KW-0560">Oxidoreductase</keyword>
<feature type="domain" description="Dihydroorotate dehydrogenase catalytic" evidence="8">
    <location>
        <begin position="52"/>
        <end position="318"/>
    </location>
</feature>
<evidence type="ECO:0000256" key="3">
    <source>
        <dbReference type="ARBA" id="ARBA00004725"/>
    </source>
</evidence>
<dbReference type="PANTHER" id="PTHR48109:SF4">
    <property type="entry name" value="DIHYDROOROTATE DEHYDROGENASE (QUINONE), MITOCHONDRIAL"/>
    <property type="match status" value="1"/>
</dbReference>
<gene>
    <name evidence="9" type="ordered locus">Cmaq_0564</name>
</gene>
<dbReference type="InterPro" id="IPR013785">
    <property type="entry name" value="Aldolase_TIM"/>
</dbReference>
<reference evidence="9 10" key="1">
    <citation type="submission" date="2007-10" db="EMBL/GenBank/DDBJ databases">
        <title>Complete sequence of Caldivirga maquilingensis IC-167.</title>
        <authorList>
            <consortium name="US DOE Joint Genome Institute"/>
            <person name="Copeland A."/>
            <person name="Lucas S."/>
            <person name="Lapidus A."/>
            <person name="Barry K."/>
            <person name="Glavina del Rio T."/>
            <person name="Dalin E."/>
            <person name="Tice H."/>
            <person name="Pitluck S."/>
            <person name="Saunders E."/>
            <person name="Brettin T."/>
            <person name="Bruce D."/>
            <person name="Detter J.C."/>
            <person name="Han C."/>
            <person name="Schmutz J."/>
            <person name="Larimer F."/>
            <person name="Land M."/>
            <person name="Hauser L."/>
            <person name="Kyrpides N."/>
            <person name="Ivanova N."/>
            <person name="Biddle J.F."/>
            <person name="Zhang Z."/>
            <person name="Fitz-Gibbon S.T."/>
            <person name="Lowe T.M."/>
            <person name="Saltikov C."/>
            <person name="House C.H."/>
            <person name="Richardson P."/>
        </authorList>
    </citation>
    <scope>NUCLEOTIDE SEQUENCE [LARGE SCALE GENOMIC DNA]</scope>
    <source>
        <strain evidence="10">ATCC 700844 / DSM 13496 / JCM 10307 / IC-167</strain>
    </source>
</reference>
<dbReference type="GO" id="GO:0044205">
    <property type="term" value="P:'de novo' UMP biosynthetic process"/>
    <property type="evidence" value="ECO:0007669"/>
    <property type="project" value="UniProtKB-UniPathway"/>
</dbReference>
<dbReference type="Proteomes" id="UP000001137">
    <property type="component" value="Chromosome"/>
</dbReference>
<dbReference type="UniPathway" id="UPA00070"/>
<dbReference type="InterPro" id="IPR001295">
    <property type="entry name" value="Dihydroorotate_DH_CS"/>
</dbReference>
<keyword evidence="10" id="KW-1185">Reference proteome</keyword>
<evidence type="ECO:0000256" key="7">
    <source>
        <dbReference type="ARBA" id="ARBA00023002"/>
    </source>
</evidence>
<dbReference type="PIRSF" id="PIRSF000164">
    <property type="entry name" value="DHO_oxidase"/>
    <property type="match status" value="1"/>
</dbReference>
<protein>
    <submittedName>
        <fullName evidence="9">Dihydroorotate oxidase</fullName>
        <ecNumber evidence="9">1.3.98.1</ecNumber>
    </submittedName>
</protein>
<dbReference type="PROSITE" id="PS00911">
    <property type="entry name" value="DHODEHASE_1"/>
    <property type="match status" value="1"/>
</dbReference>
<dbReference type="InterPro" id="IPR012135">
    <property type="entry name" value="Dihydroorotate_DH_1_2"/>
</dbReference>
<dbReference type="Pfam" id="PF01180">
    <property type="entry name" value="DHO_dh"/>
    <property type="match status" value="1"/>
</dbReference>
<dbReference type="InterPro" id="IPR005720">
    <property type="entry name" value="Dihydroorotate_DH_cat"/>
</dbReference>
<sequence>MQPSKLLGYLPPDLTHDVTHLILRTYPVKVLIGTLTRLTGALPYRLRLLNRVIDSPIGIGAGIDKDGLLISLMSRLPIGFHIVGSVTLKPRRGNPKPRMRRYPGLDAMVNAMGLPSRGVDFLKGILNNECVRWPRSKLLGVSVAGFSETEFKLLLDSLTPYMDCVDFIEINVSSPTYGGSWTEPHRLNELLNSLKGYDKLVIKLPLLSSINDEVKLIKLIINHNPFGLTIANTLSIKADLPMGYGGLSGKPLLGIVINLIKLTRRIGYGGLIIGLGGFMRGIDIIKGIKAEADLIGLVTGFAMEGPLVVYRIINELRRLQPG</sequence>
<evidence type="ECO:0000256" key="2">
    <source>
        <dbReference type="ARBA" id="ARBA00003125"/>
    </source>
</evidence>
<dbReference type="STRING" id="397948.Cmaq_0564"/>
<organism evidence="9 10">
    <name type="scientific">Caldivirga maquilingensis (strain ATCC 700844 / DSM 13496 / JCM 10307 / IC-167)</name>
    <dbReference type="NCBI Taxonomy" id="397948"/>
    <lineage>
        <taxon>Archaea</taxon>
        <taxon>Thermoproteota</taxon>
        <taxon>Thermoprotei</taxon>
        <taxon>Thermoproteales</taxon>
        <taxon>Thermoproteaceae</taxon>
        <taxon>Caldivirga</taxon>
    </lineage>
</organism>
<dbReference type="GO" id="GO:1990663">
    <property type="term" value="F:dihydroorotate dehydrogenase (fumarate) activity"/>
    <property type="evidence" value="ECO:0007669"/>
    <property type="project" value="UniProtKB-EC"/>
</dbReference>
<keyword evidence="5" id="KW-0288">FMN</keyword>
<comment type="cofactor">
    <cofactor evidence="1">
        <name>FMN</name>
        <dbReference type="ChEBI" id="CHEBI:58210"/>
    </cofactor>
</comment>
<proteinExistence type="predicted"/>
<evidence type="ECO:0000256" key="5">
    <source>
        <dbReference type="ARBA" id="ARBA00022643"/>
    </source>
</evidence>
<evidence type="ECO:0000256" key="1">
    <source>
        <dbReference type="ARBA" id="ARBA00001917"/>
    </source>
</evidence>
<dbReference type="HOGENOM" id="CLU_013640_2_0_2"/>
<dbReference type="EC" id="1.3.98.1" evidence="9"/>
<dbReference type="SUPFAM" id="SSF51395">
    <property type="entry name" value="FMN-linked oxidoreductases"/>
    <property type="match status" value="1"/>
</dbReference>
<dbReference type="AlphaFoldDB" id="A8MCA1"/>
<keyword evidence="6" id="KW-0665">Pyrimidine biosynthesis</keyword>
<dbReference type="Gene3D" id="3.20.20.70">
    <property type="entry name" value="Aldolase class I"/>
    <property type="match status" value="1"/>
</dbReference>
<dbReference type="EMBL" id="CP000852">
    <property type="protein sequence ID" value="ABW01407.1"/>
    <property type="molecule type" value="Genomic_DNA"/>
</dbReference>